<dbReference type="Proteomes" id="UP000695022">
    <property type="component" value="Unplaced"/>
</dbReference>
<keyword evidence="9 17" id="KW-0472">Membrane</keyword>
<evidence type="ECO:0000313" key="21">
    <source>
        <dbReference type="Proteomes" id="UP000695022"/>
    </source>
</evidence>
<feature type="region of interest" description="Disordered" evidence="16">
    <location>
        <begin position="952"/>
        <end position="981"/>
    </location>
</feature>
<evidence type="ECO:0000256" key="1">
    <source>
        <dbReference type="ARBA" id="ARBA00004651"/>
    </source>
</evidence>
<dbReference type="Pfam" id="PF10613">
    <property type="entry name" value="Lig_chan-Glu_bd"/>
    <property type="match status" value="1"/>
</dbReference>
<evidence type="ECO:0000256" key="3">
    <source>
        <dbReference type="ARBA" id="ARBA00022448"/>
    </source>
</evidence>
<organism evidence="21 22">
    <name type="scientific">Priapulus caudatus</name>
    <name type="common">Priapulid worm</name>
    <dbReference type="NCBI Taxonomy" id="37621"/>
    <lineage>
        <taxon>Eukaryota</taxon>
        <taxon>Metazoa</taxon>
        <taxon>Ecdysozoa</taxon>
        <taxon>Scalidophora</taxon>
        <taxon>Priapulida</taxon>
        <taxon>Priapulimorpha</taxon>
        <taxon>Priapulimorphida</taxon>
        <taxon>Priapulidae</taxon>
        <taxon>Priapulus</taxon>
    </lineage>
</organism>
<dbReference type="Gene3D" id="3.40.50.2300">
    <property type="match status" value="2"/>
</dbReference>
<evidence type="ECO:0000256" key="6">
    <source>
        <dbReference type="ARBA" id="ARBA00022989"/>
    </source>
</evidence>
<feature type="transmembrane region" description="Helical" evidence="17">
    <location>
        <begin position="907"/>
        <end position="928"/>
    </location>
</feature>
<keyword evidence="5 17" id="KW-0812">Transmembrane</keyword>
<comment type="subcellular location">
    <subcellularLocation>
        <location evidence="1">Cell membrane</location>
        <topology evidence="1">Multi-pass membrane protein</topology>
    </subcellularLocation>
    <subcellularLocation>
        <location evidence="15">Postsynaptic cell membrane</location>
    </subcellularLocation>
</comment>
<evidence type="ECO:0000256" key="8">
    <source>
        <dbReference type="ARBA" id="ARBA00023065"/>
    </source>
</evidence>
<evidence type="ECO:0000256" key="18">
    <source>
        <dbReference type="SAM" id="SignalP"/>
    </source>
</evidence>
<evidence type="ECO:0000256" key="16">
    <source>
        <dbReference type="SAM" id="MobiDB-lite"/>
    </source>
</evidence>
<evidence type="ECO:0000256" key="14">
    <source>
        <dbReference type="ARBA" id="ARBA00023303"/>
    </source>
</evidence>
<feature type="chain" id="PRO_5046378094" evidence="18">
    <location>
        <begin position="30"/>
        <end position="981"/>
    </location>
</feature>
<dbReference type="InterPro" id="IPR015683">
    <property type="entry name" value="Ionotropic_Glu_rcpt"/>
</dbReference>
<dbReference type="RefSeq" id="XP_014670699.1">
    <property type="nucleotide sequence ID" value="XM_014815213.1"/>
</dbReference>
<keyword evidence="3" id="KW-0813">Transport</keyword>
<feature type="transmembrane region" description="Helical" evidence="17">
    <location>
        <begin position="854"/>
        <end position="876"/>
    </location>
</feature>
<dbReference type="SUPFAM" id="SSF53822">
    <property type="entry name" value="Periplasmic binding protein-like I"/>
    <property type="match status" value="1"/>
</dbReference>
<dbReference type="InterPro" id="IPR019594">
    <property type="entry name" value="Glu/Gly-bd"/>
</dbReference>
<comment type="similarity">
    <text evidence="2">Belongs to the glutamate-gated ion channel (TC 1.A.10.1) family.</text>
</comment>
<keyword evidence="14" id="KW-0407">Ion channel</keyword>
<keyword evidence="4" id="KW-1003">Cell membrane</keyword>
<evidence type="ECO:0000256" key="10">
    <source>
        <dbReference type="ARBA" id="ARBA00023170"/>
    </source>
</evidence>
<dbReference type="InterPro" id="IPR001828">
    <property type="entry name" value="ANF_lig-bd_rcpt"/>
</dbReference>
<keyword evidence="13" id="KW-1071">Ligand-gated ion channel</keyword>
<proteinExistence type="inferred from homology"/>
<keyword evidence="8" id="KW-0406">Ion transport</keyword>
<dbReference type="InterPro" id="IPR028082">
    <property type="entry name" value="Peripla_BP_I"/>
</dbReference>
<evidence type="ECO:0000256" key="9">
    <source>
        <dbReference type="ARBA" id="ARBA00023136"/>
    </source>
</evidence>
<evidence type="ECO:0000256" key="15">
    <source>
        <dbReference type="ARBA" id="ARBA00034100"/>
    </source>
</evidence>
<accession>A0ABM1EES8</accession>
<evidence type="ECO:0000259" key="19">
    <source>
        <dbReference type="SMART" id="SM00079"/>
    </source>
</evidence>
<reference evidence="22" key="1">
    <citation type="submission" date="2025-08" db="UniProtKB">
        <authorList>
            <consortium name="RefSeq"/>
        </authorList>
    </citation>
    <scope>IDENTIFICATION</scope>
</reference>
<evidence type="ECO:0000256" key="5">
    <source>
        <dbReference type="ARBA" id="ARBA00022692"/>
    </source>
</evidence>
<keyword evidence="7" id="KW-0770">Synapse</keyword>
<dbReference type="InterPro" id="IPR001320">
    <property type="entry name" value="Iontro_rcpt_C"/>
</dbReference>
<dbReference type="SMART" id="SM00079">
    <property type="entry name" value="PBPe"/>
    <property type="match status" value="1"/>
</dbReference>
<feature type="domain" description="Ionotropic glutamate receptor C-terminal" evidence="19">
    <location>
        <begin position="454"/>
        <end position="828"/>
    </location>
</feature>
<dbReference type="SUPFAM" id="SSF53850">
    <property type="entry name" value="Periplasmic binding protein-like II"/>
    <property type="match status" value="1"/>
</dbReference>
<evidence type="ECO:0000313" key="22">
    <source>
        <dbReference type="RefSeq" id="XP_014670699.1"/>
    </source>
</evidence>
<feature type="domain" description="Ionotropic glutamate receptor L-glutamate and glycine-binding" evidence="20">
    <location>
        <begin position="464"/>
        <end position="533"/>
    </location>
</feature>
<dbReference type="PANTHER" id="PTHR18966">
    <property type="entry name" value="IONOTROPIC GLUTAMATE RECEPTOR"/>
    <property type="match status" value="1"/>
</dbReference>
<protein>
    <submittedName>
        <fullName evidence="22">LOW QUALITY PROTEIN: glutamate receptor 3-like</fullName>
    </submittedName>
</protein>
<dbReference type="SUPFAM" id="SSF81324">
    <property type="entry name" value="Voltage-gated potassium channels"/>
    <property type="match status" value="1"/>
</dbReference>
<name>A0ABM1EES8_PRICU</name>
<gene>
    <name evidence="22" type="primary">LOC106811546</name>
</gene>
<dbReference type="SMART" id="SM00918">
    <property type="entry name" value="Lig_chan-Glu_bd"/>
    <property type="match status" value="1"/>
</dbReference>
<dbReference type="GeneID" id="106811546"/>
<evidence type="ECO:0000256" key="4">
    <source>
        <dbReference type="ARBA" id="ARBA00022475"/>
    </source>
</evidence>
<keyword evidence="10" id="KW-0675">Receptor</keyword>
<keyword evidence="11" id="KW-0325">Glycoprotein</keyword>
<feature type="transmembrane region" description="Helical" evidence="17">
    <location>
        <begin position="587"/>
        <end position="607"/>
    </location>
</feature>
<evidence type="ECO:0000256" key="17">
    <source>
        <dbReference type="SAM" id="Phobius"/>
    </source>
</evidence>
<keyword evidence="6 17" id="KW-1133">Transmembrane helix</keyword>
<dbReference type="Pfam" id="PF00060">
    <property type="entry name" value="Lig_chan"/>
    <property type="match status" value="1"/>
</dbReference>
<evidence type="ECO:0000259" key="20">
    <source>
        <dbReference type="SMART" id="SM00918"/>
    </source>
</evidence>
<evidence type="ECO:0000256" key="11">
    <source>
        <dbReference type="ARBA" id="ARBA00023180"/>
    </source>
</evidence>
<feature type="transmembrane region" description="Helical" evidence="17">
    <location>
        <begin position="663"/>
        <end position="685"/>
    </location>
</feature>
<dbReference type="Pfam" id="PF01094">
    <property type="entry name" value="ANF_receptor"/>
    <property type="match status" value="1"/>
</dbReference>
<dbReference type="Gene3D" id="3.40.190.10">
    <property type="entry name" value="Periplasmic binding protein-like II"/>
    <property type="match status" value="2"/>
</dbReference>
<evidence type="ECO:0000256" key="2">
    <source>
        <dbReference type="ARBA" id="ARBA00008685"/>
    </source>
</evidence>
<sequence>MVSAMAANLVTMAMCVLAGFAALPRAAEAGNPGLIRIPVGLILSPQSEHMNLSFRYALKLANVKEGRLMFDPVDEFTDIDNSFDLERAICSELSKGIFVLIGDTTTASLPTAQAFTDIFHMPMLTPSFPMPHNVASETNHYQVYMHPGHMKAVYDIIKYYKWDTVYYLIVSDEGLPNLERLFILLGPQSAKSTFNIIPRFISHDNSTAKKQLESVDGEEDKITPRRLIVDCQTLEATQRIMDLLAEIKMTTKYYHYVIASFASEQLNMSTFGHDGANVTGLRILERSGRALRDFYNGGDWGGMVSRTLGIPAAKQRTLMYDAALIYDSVRVINKAFTRMLTEYPNALKSNFRRGEVYNNGSRGIGDCDMNEVVPWERGEVILDYIKQVVIHDGLTGTIAFDERGRRINYTIHVWEFTLNREKAWIGEWTSRMGFRNLRPNIYRDKDNYVFENKTKYITSILEDPYLMLKKDDNGNAIEGLEGNERYQGYCADLAEMIANKVQFKYEIRLVADNQYGTEMENGEWNAWSRELRNGEVDMAIAGMTITAARESVVDFSKPFMSLGISIMIMEPEKPKPGVFSFMNPLSYEIWMCIIFAMIGVSVVLFLVSRFSPYEWRVEYTGNGPEIVNDFNIFNSLWFSLGAFMQQGCDISPRSISGRIVGSVWWFFTLIMISSYTANLAAFLTVERMTAPIESADDLAKQMEIQYGTYQGGSTFRFFKKSTLPTYKRMWSFMSTQKPSVFTESTKAGIERVRKSKGTYAFLLESTTNEYENNRKPCTTIKVGSDLDSKGYGVATPLGSDLREKITFAVLKLREDGDLQKLRTRWWYDNTECFDRETAKDSAQSNELTLNNFAGIFYILIGGLVFSIITAVIEFIYRSVSKHRSINALFFQDTVQSNELNMMNVAGIFYILIGGLVLSMLAAVAEFVYRSRDEANESKQSLMATMKQKMQMSLRGNMDVSEAEETTEQDTRGAASSSVSSF</sequence>
<evidence type="ECO:0000256" key="12">
    <source>
        <dbReference type="ARBA" id="ARBA00023257"/>
    </source>
</evidence>
<feature type="signal peptide" evidence="18">
    <location>
        <begin position="1"/>
        <end position="29"/>
    </location>
</feature>
<dbReference type="Gene3D" id="1.10.287.70">
    <property type="match status" value="1"/>
</dbReference>
<keyword evidence="18" id="KW-0732">Signal</keyword>
<keyword evidence="12" id="KW-0628">Postsynaptic cell membrane</keyword>
<dbReference type="PRINTS" id="PR00177">
    <property type="entry name" value="NMDARECEPTOR"/>
</dbReference>
<keyword evidence="21" id="KW-1185">Reference proteome</keyword>
<evidence type="ECO:0000256" key="13">
    <source>
        <dbReference type="ARBA" id="ARBA00023286"/>
    </source>
</evidence>
<dbReference type="InterPro" id="IPR001508">
    <property type="entry name" value="Iono_Glu_rcpt_met"/>
</dbReference>
<evidence type="ECO:0000256" key="7">
    <source>
        <dbReference type="ARBA" id="ARBA00023018"/>
    </source>
</evidence>